<gene>
    <name evidence="2" type="ordered locus">SBI_00073</name>
</gene>
<reference evidence="2 3" key="1">
    <citation type="journal article" date="2010" name="J. Bacteriol.">
        <title>Genome sequence of the milbemycin-producing bacterium Streptomyces bingchenggensis.</title>
        <authorList>
            <person name="Wang X.J."/>
            <person name="Yan Y.J."/>
            <person name="Zhang B."/>
            <person name="An J."/>
            <person name="Wang J.J."/>
            <person name="Tian J."/>
            <person name="Jiang L."/>
            <person name="Chen Y.H."/>
            <person name="Huang S.X."/>
            <person name="Yin M."/>
            <person name="Zhang J."/>
            <person name="Gao A.L."/>
            <person name="Liu C.X."/>
            <person name="Zhu Z.X."/>
            <person name="Xiang W.S."/>
        </authorList>
    </citation>
    <scope>NUCLEOTIDE SEQUENCE [LARGE SCALE GENOMIC DNA]</scope>
    <source>
        <strain evidence="2 3">BCW-1</strain>
    </source>
</reference>
<proteinExistence type="predicted"/>
<dbReference type="EMBL" id="CP002047">
    <property type="protein sequence ID" value="ADI03194.1"/>
    <property type="molecule type" value="Genomic_DNA"/>
</dbReference>
<dbReference type="KEGG" id="sbh:SBI_00073"/>
<evidence type="ECO:0000313" key="3">
    <source>
        <dbReference type="Proteomes" id="UP000000377"/>
    </source>
</evidence>
<protein>
    <submittedName>
        <fullName evidence="2">Uncharacterized protein</fullName>
    </submittedName>
</protein>
<dbReference type="AlphaFoldDB" id="D7BUK3"/>
<sequence>MTSDQHADRAVDQDGTQFATAGRTGLFGHRRRTTDDAWLPGGTELGTLHDIGVEDLDEGVEIGSPRRRVERVDHLPLTREIPIGPGNLRAVDPTPRSAGELPCGRGVSVDDVGDLVEGQVEHVVQHERQPFCRGEPFEYDKRRQAHRVGQQCLLLGVGVSSPDDRVGQVLDQRVFPAAPSGSQLVQALPRDDGGQPRLGGRPRLLRPGQGGDRWAMRVGTGQTAGRTARHRRSTGHRRLLPAAIALPTTAKTTLVLQFDGKGIVVRPETLRPATLKAHRTRPPCGR</sequence>
<dbReference type="Proteomes" id="UP000000377">
    <property type="component" value="Chromosome"/>
</dbReference>
<keyword evidence="3" id="KW-1185">Reference proteome</keyword>
<name>D7BUK3_STRBB</name>
<dbReference type="HOGENOM" id="CLU_972910_0_0_11"/>
<feature type="compositionally biased region" description="Low complexity" evidence="1">
    <location>
        <begin position="198"/>
        <end position="207"/>
    </location>
</feature>
<feature type="compositionally biased region" description="Basic and acidic residues" evidence="1">
    <location>
        <begin position="1"/>
        <end position="12"/>
    </location>
</feature>
<organism evidence="2 3">
    <name type="scientific">Streptomyces bingchenggensis (strain BCW-1)</name>
    <dbReference type="NCBI Taxonomy" id="749414"/>
    <lineage>
        <taxon>Bacteria</taxon>
        <taxon>Bacillati</taxon>
        <taxon>Actinomycetota</taxon>
        <taxon>Actinomycetes</taxon>
        <taxon>Kitasatosporales</taxon>
        <taxon>Streptomycetaceae</taxon>
        <taxon>Streptomyces</taxon>
    </lineage>
</organism>
<feature type="region of interest" description="Disordered" evidence="1">
    <location>
        <begin position="184"/>
        <end position="212"/>
    </location>
</feature>
<feature type="region of interest" description="Disordered" evidence="1">
    <location>
        <begin position="1"/>
        <end position="27"/>
    </location>
</feature>
<evidence type="ECO:0000313" key="2">
    <source>
        <dbReference type="EMBL" id="ADI03194.1"/>
    </source>
</evidence>
<accession>D7BUK3</accession>
<evidence type="ECO:0000256" key="1">
    <source>
        <dbReference type="SAM" id="MobiDB-lite"/>
    </source>
</evidence>